<organism evidence="11 12">
    <name type="scientific">Trichinella britovi</name>
    <name type="common">Parasitic roundworm</name>
    <dbReference type="NCBI Taxonomy" id="45882"/>
    <lineage>
        <taxon>Eukaryota</taxon>
        <taxon>Metazoa</taxon>
        <taxon>Ecdysozoa</taxon>
        <taxon>Nematoda</taxon>
        <taxon>Enoplea</taxon>
        <taxon>Dorylaimia</taxon>
        <taxon>Trichinellida</taxon>
        <taxon>Trichinellidae</taxon>
        <taxon>Trichinella</taxon>
    </lineage>
</organism>
<dbReference type="OMA" id="CCILARF"/>
<dbReference type="SUPFAM" id="SSF57424">
    <property type="entry name" value="LDL receptor-like module"/>
    <property type="match status" value="1"/>
</dbReference>
<keyword evidence="3" id="KW-0732">Signal</keyword>
<dbReference type="Proteomes" id="UP000054653">
    <property type="component" value="Unassembled WGS sequence"/>
</dbReference>
<gene>
    <name evidence="11" type="ORF">T03_11441</name>
</gene>
<evidence type="ECO:0000256" key="3">
    <source>
        <dbReference type="ARBA" id="ARBA00022729"/>
    </source>
</evidence>
<dbReference type="PROSITE" id="PS50068">
    <property type="entry name" value="LDLRA_2"/>
    <property type="match status" value="1"/>
</dbReference>
<keyword evidence="6 8" id="KW-1015">Disulfide bond</keyword>
<dbReference type="InterPro" id="IPR011106">
    <property type="entry name" value="MANSC_N"/>
</dbReference>
<evidence type="ECO:0000259" key="10">
    <source>
        <dbReference type="PROSITE" id="PS50986"/>
    </source>
</evidence>
<keyword evidence="2 9" id="KW-0812">Transmembrane</keyword>
<dbReference type="PANTHER" id="PTHR46876:SF1">
    <property type="entry name" value="LOW-DENSITY LIPOPROTEIN RECEPTOR-RELATED PROTEIN 11"/>
    <property type="match status" value="1"/>
</dbReference>
<dbReference type="SMART" id="SM00765">
    <property type="entry name" value="MANEC"/>
    <property type="match status" value="1"/>
</dbReference>
<keyword evidence="5 9" id="KW-0472">Membrane</keyword>
<proteinExistence type="predicted"/>
<feature type="disulfide bond" evidence="8">
    <location>
        <begin position="360"/>
        <end position="375"/>
    </location>
</feature>
<evidence type="ECO:0000313" key="12">
    <source>
        <dbReference type="Proteomes" id="UP000054653"/>
    </source>
</evidence>
<keyword evidence="12" id="KW-1185">Reference proteome</keyword>
<dbReference type="EMBL" id="JYDI01000057">
    <property type="protein sequence ID" value="KRY55352.1"/>
    <property type="molecule type" value="Genomic_DNA"/>
</dbReference>
<keyword evidence="7" id="KW-0325">Glycoprotein</keyword>
<evidence type="ECO:0000256" key="4">
    <source>
        <dbReference type="ARBA" id="ARBA00022989"/>
    </source>
</evidence>
<evidence type="ECO:0000313" key="11">
    <source>
        <dbReference type="EMBL" id="KRY55352.1"/>
    </source>
</evidence>
<dbReference type="InterPro" id="IPR002172">
    <property type="entry name" value="LDrepeatLR_classA_rpt"/>
</dbReference>
<dbReference type="PROSITE" id="PS50986">
    <property type="entry name" value="MANSC"/>
    <property type="match status" value="1"/>
</dbReference>
<comment type="subcellular location">
    <subcellularLocation>
        <location evidence="1">Membrane</location>
        <topology evidence="1">Single-pass type I membrane protein</topology>
    </subcellularLocation>
</comment>
<comment type="caution">
    <text evidence="11">The sequence shown here is derived from an EMBL/GenBank/DDBJ whole genome shotgun (WGS) entry which is preliminary data.</text>
</comment>
<evidence type="ECO:0000256" key="6">
    <source>
        <dbReference type="ARBA" id="ARBA00023157"/>
    </source>
</evidence>
<feature type="transmembrane region" description="Helical" evidence="9">
    <location>
        <begin position="432"/>
        <end position="453"/>
    </location>
</feature>
<dbReference type="SMART" id="SM00192">
    <property type="entry name" value="LDLa"/>
    <property type="match status" value="1"/>
</dbReference>
<evidence type="ECO:0000256" key="8">
    <source>
        <dbReference type="PROSITE-ProRule" id="PRU00124"/>
    </source>
</evidence>
<dbReference type="InterPro" id="IPR013980">
    <property type="entry name" value="MANSC_dom"/>
</dbReference>
<reference evidence="11 12" key="1">
    <citation type="submission" date="2015-01" db="EMBL/GenBank/DDBJ databases">
        <title>Evolution of Trichinella species and genotypes.</title>
        <authorList>
            <person name="Korhonen P.K."/>
            <person name="Edoardo P."/>
            <person name="Giuseppe L.R."/>
            <person name="Gasser R.B."/>
        </authorList>
    </citation>
    <scope>NUCLEOTIDE SEQUENCE [LARGE SCALE GENOMIC DNA]</scope>
    <source>
        <strain evidence="11">ISS120</strain>
    </source>
</reference>
<accession>A0A0V1D1L9</accession>
<protein>
    <recommendedName>
        <fullName evidence="10">MANSC domain-containing protein</fullName>
    </recommendedName>
</protein>
<dbReference type="InterPro" id="IPR005312">
    <property type="entry name" value="DUF1759"/>
</dbReference>
<evidence type="ECO:0000256" key="9">
    <source>
        <dbReference type="SAM" id="Phobius"/>
    </source>
</evidence>
<dbReference type="PROSITE" id="PS01209">
    <property type="entry name" value="LDLRA_1"/>
    <property type="match status" value="1"/>
</dbReference>
<dbReference type="STRING" id="45882.A0A0V1D1L9"/>
<feature type="domain" description="MANSC" evidence="10">
    <location>
        <begin position="199"/>
        <end position="280"/>
    </location>
</feature>
<evidence type="ECO:0000256" key="7">
    <source>
        <dbReference type="ARBA" id="ARBA00023180"/>
    </source>
</evidence>
<dbReference type="Pfam" id="PF03564">
    <property type="entry name" value="DUF1759"/>
    <property type="match status" value="1"/>
</dbReference>
<dbReference type="GO" id="GO:0016020">
    <property type="term" value="C:membrane"/>
    <property type="evidence" value="ECO:0007669"/>
    <property type="project" value="UniProtKB-SubCell"/>
</dbReference>
<dbReference type="Gene3D" id="2.40.128.620">
    <property type="match status" value="1"/>
</dbReference>
<dbReference type="InterPro" id="IPR023415">
    <property type="entry name" value="LDLR_class-A_CS"/>
</dbReference>
<evidence type="ECO:0000256" key="1">
    <source>
        <dbReference type="ARBA" id="ARBA00004479"/>
    </source>
</evidence>
<evidence type="ECO:0000256" key="2">
    <source>
        <dbReference type="ARBA" id="ARBA00022692"/>
    </source>
</evidence>
<comment type="caution">
    <text evidence="8">Lacks conserved residue(s) required for the propagation of feature annotation.</text>
</comment>
<dbReference type="Pfam" id="PF07502">
    <property type="entry name" value="MANEC"/>
    <property type="match status" value="1"/>
</dbReference>
<dbReference type="AlphaFoldDB" id="A0A0V1D1L9"/>
<dbReference type="Pfam" id="PF00057">
    <property type="entry name" value="Ldl_recept_a"/>
    <property type="match status" value="1"/>
</dbReference>
<name>A0A0V1D1L9_TRIBR</name>
<sequence>MRQPGKKKIIPFDTERKSLEHRIQRLQRLCDNESDLVAIRDAINAVDEGKEAFINSRRARQEELPDSERAKALAGYDQLLDLVTQLQSKANDLLKNSSQQPHLSQNTATQHQGECVPLSAIVQIPKLPTYSGDILEFKAFWGQFDGAVHRRKDFDNVTKFVHLKSCLSGEALQLANGLTVTAENYEDWNNSPCQHFYDLSNGTIIKTTDSIQRGAKFLLTSRQSSLEQCMQICCDTEDCNLAIFPAKTQASEKDNCYLFDCGEINNFKCVFVLNKNYISMKMSVNHQDLPNYRRRGQFSDFVSPPSEKDFNYPYSQPKQPSYLYINQKEIEHQDTTSPKCGRYQWQCEQSEECIALYDVCDGLEQCLDGSDEKNCKLTDAEYTGVQGGTATLKPNERSQDISNVSNTTKHSILPITARPLQASKILDYKMKVAALLLGTGIAMAGIVLVYVGCRLRNRKRRIRIGQMMTADEGEFLIGGMLVT</sequence>
<dbReference type="CDD" id="cd00112">
    <property type="entry name" value="LDLa"/>
    <property type="match status" value="1"/>
</dbReference>
<dbReference type="InterPro" id="IPR036055">
    <property type="entry name" value="LDL_receptor-like_sf"/>
</dbReference>
<dbReference type="PANTHER" id="PTHR46876">
    <property type="entry name" value="LOW-DENSITY LIPOPROTEIN RECEPTOR-RELATED PROTEIN 11"/>
    <property type="match status" value="1"/>
</dbReference>
<keyword evidence="4 9" id="KW-1133">Transmembrane helix</keyword>
<dbReference type="OrthoDB" id="6076617at2759"/>
<evidence type="ECO:0000256" key="5">
    <source>
        <dbReference type="ARBA" id="ARBA00023136"/>
    </source>
</evidence>